<feature type="region of interest" description="Disordered" evidence="1">
    <location>
        <begin position="663"/>
        <end position="688"/>
    </location>
</feature>
<dbReference type="EMBL" id="JACMSC010000012">
    <property type="protein sequence ID" value="KAG6494581.1"/>
    <property type="molecule type" value="Genomic_DNA"/>
</dbReference>
<feature type="compositionally biased region" description="Polar residues" evidence="1">
    <location>
        <begin position="848"/>
        <end position="862"/>
    </location>
</feature>
<keyword evidence="3" id="KW-1185">Reference proteome</keyword>
<comment type="caution">
    <text evidence="2">The sequence shown here is derived from an EMBL/GenBank/DDBJ whole genome shotgun (WGS) entry which is preliminary data.</text>
</comment>
<feature type="compositionally biased region" description="Polar residues" evidence="1">
    <location>
        <begin position="1008"/>
        <end position="1020"/>
    </location>
</feature>
<feature type="region of interest" description="Disordered" evidence="1">
    <location>
        <begin position="599"/>
        <end position="647"/>
    </location>
</feature>
<feature type="region of interest" description="Disordered" evidence="1">
    <location>
        <begin position="961"/>
        <end position="1020"/>
    </location>
</feature>
<feature type="compositionally biased region" description="Polar residues" evidence="1">
    <location>
        <begin position="546"/>
        <end position="559"/>
    </location>
</feature>
<name>A0A8J5FVG9_ZINOF</name>
<feature type="compositionally biased region" description="Polar residues" evidence="1">
    <location>
        <begin position="615"/>
        <end position="647"/>
    </location>
</feature>
<feature type="compositionally biased region" description="Polar residues" evidence="1">
    <location>
        <begin position="676"/>
        <end position="688"/>
    </location>
</feature>
<feature type="compositionally biased region" description="Low complexity" evidence="1">
    <location>
        <begin position="875"/>
        <end position="885"/>
    </location>
</feature>
<evidence type="ECO:0000313" key="3">
    <source>
        <dbReference type="Proteomes" id="UP000734854"/>
    </source>
</evidence>
<feature type="region of interest" description="Disordered" evidence="1">
    <location>
        <begin position="1"/>
        <end position="28"/>
    </location>
</feature>
<proteinExistence type="predicted"/>
<feature type="compositionally biased region" description="Polar residues" evidence="1">
    <location>
        <begin position="758"/>
        <end position="769"/>
    </location>
</feature>
<evidence type="ECO:0000313" key="2">
    <source>
        <dbReference type="EMBL" id="KAG6494581.1"/>
    </source>
</evidence>
<reference evidence="2 3" key="1">
    <citation type="submission" date="2020-08" db="EMBL/GenBank/DDBJ databases">
        <title>Plant Genome Project.</title>
        <authorList>
            <person name="Zhang R.-G."/>
        </authorList>
    </citation>
    <scope>NUCLEOTIDE SEQUENCE [LARGE SCALE GENOMIC DNA]</scope>
    <source>
        <tissue evidence="2">Rhizome</tissue>
    </source>
</reference>
<feature type="region of interest" description="Disordered" evidence="1">
    <location>
        <begin position="839"/>
        <end position="906"/>
    </location>
</feature>
<gene>
    <name evidence="2" type="ORF">ZIOFF_042341</name>
</gene>
<accession>A0A8J5FVG9</accession>
<feature type="region of interest" description="Disordered" evidence="1">
    <location>
        <begin position="749"/>
        <end position="769"/>
    </location>
</feature>
<dbReference type="Proteomes" id="UP000734854">
    <property type="component" value="Unassembled WGS sequence"/>
</dbReference>
<sequence length="1239" mass="136242">MGTTRFLSFDRCRNHAGSPEDSSENDGDDVLFPLTATNTRRALQLPTFTRSSADCARGHTGPISALGTNRQGMEQRRRCHDTQASVPSATRPRAQLAFKDSMLTRLELQFEFSSDMLHLNPNRTRVAQQPKAEFNLVKGLKVTSSDKVNSEERLRYKSAGGSKDCADDRKSLFLGVHHRERLPVSSSDVPLWLRRPGVKGNGLVRHGAHWLVGGACLHRVLPTADSSDDQQILEASGSISTDGAEGTLDSVAQSCHLRSYWVSLRLKRGVISESSACLYDCLVGLVPLCPRFCVLVMTVGVCVHQPSVAIPMPSLVRHGIIQRPYGFSFRSGIGPDMKDEDICAIGLSKVASMVGNPLYTDRVTKDKDRISFARVLVEVDVTKPLAKTIPATLPDDRELDLRISFEDALKLVAVIGTNRLDEVQERPLNEMHDTITSQMHEQQRRNDDGYEEGEFVVPKPALRTASQRISVPALEIGTPRHSNKKRVQGSAAHEPLHGLLSDPAQSISKSAQRNSEPAQRSGTLQKERDYQISKTMQQKPHMVYQTCKSDQQNPQTVTTGGKAAKGQDSIKDSNTNKRNQRSVAHCCVLGKDLLNKATKTTVGKDHTREKVSEMQGHSQQQSGTKINPTFTATGSRTPSAQRTAQGFSSLHKEHNQLAKNSMHTEGLNGAKEGQEVRSTGSKGENQITKEATNGVACIPMQRQFHSALQRKHLRVGFKVSRRGSKSVTEIVTVHQSRSKNQNEIVQGLLHPSARKPTTHQSSSKDQTNIQDDQIEASEIGNSLLNNAQLEGSEAGQCSQGAGKLPQNKSDGIRIHAEPQANCLAQQSHSQLILSHQLQTVYPSEPSDSRNCSSASTNSQQSDTGEDCSSPMQGFVGTSYVGSSSSDPDDGTTVEVNSQQQWKVKTRARSAKRQMLANHMHIRVMNEKEIDLVLALLATPFQQSQNAQKAVSGELNSAVKGKMSSVKKRDSKQSTYQQQPEHQFGTAGSGMAHQAKTQTGLRKNRFLPTKQNGTAERSTELLSETQASCDGYLGNKINRFGIAEIDGEKDTDIWRWRAKHTDSPLLKRLAEIRDQMVTSAGSIEAAQHLLHAAQLHNCKSVQLLCAAAQLRYVQLGRAVQLRFMQLHKTVAYPMIFIYGAVTFVESADGGSYYPWRPHGHLELVFESSEGSCSGGDCDIQDADTEAGIVDRQHFRQGLRIGADGTLETVHVTDIVEAGATRRQDLDMDFYSSHLLMMDAF</sequence>
<feature type="region of interest" description="Disordered" evidence="1">
    <location>
        <begin position="470"/>
        <end position="491"/>
    </location>
</feature>
<feature type="region of interest" description="Disordered" evidence="1">
    <location>
        <begin position="790"/>
        <end position="809"/>
    </location>
</feature>
<feature type="compositionally biased region" description="Basic and acidic residues" evidence="1">
    <location>
        <begin position="602"/>
        <end position="612"/>
    </location>
</feature>
<feature type="compositionally biased region" description="Polar residues" evidence="1">
    <location>
        <begin position="790"/>
        <end position="799"/>
    </location>
</feature>
<organism evidence="2 3">
    <name type="scientific">Zingiber officinale</name>
    <name type="common">Ginger</name>
    <name type="synonym">Amomum zingiber</name>
    <dbReference type="NCBI Taxonomy" id="94328"/>
    <lineage>
        <taxon>Eukaryota</taxon>
        <taxon>Viridiplantae</taxon>
        <taxon>Streptophyta</taxon>
        <taxon>Embryophyta</taxon>
        <taxon>Tracheophyta</taxon>
        <taxon>Spermatophyta</taxon>
        <taxon>Magnoliopsida</taxon>
        <taxon>Liliopsida</taxon>
        <taxon>Zingiberales</taxon>
        <taxon>Zingiberaceae</taxon>
        <taxon>Zingiber</taxon>
    </lineage>
</organism>
<dbReference type="AlphaFoldDB" id="A0A8J5FVG9"/>
<protein>
    <submittedName>
        <fullName evidence="2">Uncharacterized protein</fullName>
    </submittedName>
</protein>
<evidence type="ECO:0000256" key="1">
    <source>
        <dbReference type="SAM" id="MobiDB-lite"/>
    </source>
</evidence>
<feature type="region of interest" description="Disordered" evidence="1">
    <location>
        <begin position="506"/>
        <end position="581"/>
    </location>
</feature>
<feature type="compositionally biased region" description="Polar residues" evidence="1">
    <location>
        <begin position="506"/>
        <end position="524"/>
    </location>
</feature>